<dbReference type="EMBL" id="FMXM01000008">
    <property type="protein sequence ID" value="SDA79346.1"/>
    <property type="molecule type" value="Genomic_DNA"/>
</dbReference>
<dbReference type="InterPro" id="IPR056312">
    <property type="entry name" value="Xre-MbcA-ParS_M"/>
</dbReference>
<evidence type="ECO:0000313" key="4">
    <source>
        <dbReference type="Proteomes" id="UP000198588"/>
    </source>
</evidence>
<evidence type="ECO:0000256" key="1">
    <source>
        <dbReference type="SAM" id="MobiDB-lite"/>
    </source>
</evidence>
<feature type="region of interest" description="Disordered" evidence="1">
    <location>
        <begin position="122"/>
        <end position="144"/>
    </location>
</feature>
<name>A0A1G5YAT4_9HYPH</name>
<sequence length="264" mass="29347">MQDCKLIVLNNVETGREDECNDWCSDARLDDALQVPGIVSAQRLRCAELQGDLGSHRWAYMVIYECQAEDIRQVIDGLKARSGAEGNSATREALYISYFEPSTDLKRKTALLHGSAVRGAQLSAEKSPHLTPANAARNSEADLTQQRRVDLGSMRVEDWAGPVAGPTYLEANLQIPRSTLHRWQRRNQVIALRKGLGRHVFPLAQFVDGRPVPGISDVLALAKHPRLAWSWLICPSPHLDGRIPVELLREDMVAEVLQAARLSC</sequence>
<protein>
    <recommendedName>
        <fullName evidence="2">Antitoxin Xre/MbcA/ParS-like middle domain-containing protein</fullName>
    </recommendedName>
</protein>
<dbReference type="RefSeq" id="WP_208604622.1">
    <property type="nucleotide sequence ID" value="NZ_FMXM01000008.1"/>
</dbReference>
<evidence type="ECO:0000259" key="2">
    <source>
        <dbReference type="Pfam" id="PF23125"/>
    </source>
</evidence>
<reference evidence="3 4" key="1">
    <citation type="submission" date="2016-10" db="EMBL/GenBank/DDBJ databases">
        <authorList>
            <person name="de Groot N.N."/>
        </authorList>
    </citation>
    <scope>NUCLEOTIDE SEQUENCE [LARGE SCALE GENOMIC DNA]</scope>
    <source>
        <strain evidence="3 4">CGMCC 1.12097</strain>
    </source>
</reference>
<dbReference type="Proteomes" id="UP000198588">
    <property type="component" value="Unassembled WGS sequence"/>
</dbReference>
<dbReference type="Pfam" id="PF23125">
    <property type="entry name" value="Xre-MbcA-ParS_M"/>
    <property type="match status" value="1"/>
</dbReference>
<gene>
    <name evidence="3" type="ORF">SAMN02927914_03104</name>
</gene>
<accession>A0A1G5YAT4</accession>
<proteinExistence type="predicted"/>
<feature type="domain" description="Antitoxin Xre/MbcA/ParS-like middle" evidence="2">
    <location>
        <begin position="163"/>
        <end position="212"/>
    </location>
</feature>
<dbReference type="AlphaFoldDB" id="A0A1G5YAT4"/>
<organism evidence="3 4">
    <name type="scientific">Mesorhizobium qingshengii</name>
    <dbReference type="NCBI Taxonomy" id="1165689"/>
    <lineage>
        <taxon>Bacteria</taxon>
        <taxon>Pseudomonadati</taxon>
        <taxon>Pseudomonadota</taxon>
        <taxon>Alphaproteobacteria</taxon>
        <taxon>Hyphomicrobiales</taxon>
        <taxon>Phyllobacteriaceae</taxon>
        <taxon>Mesorhizobium</taxon>
    </lineage>
</organism>
<evidence type="ECO:0000313" key="3">
    <source>
        <dbReference type="EMBL" id="SDA79346.1"/>
    </source>
</evidence>